<dbReference type="FunFam" id="3.20.20.450:FF:000001">
    <property type="entry name" value="Cyclic di-GMP phosphodiesterase yahA"/>
    <property type="match status" value="1"/>
</dbReference>
<dbReference type="Pfam" id="PF00990">
    <property type="entry name" value="GGDEF"/>
    <property type="match status" value="1"/>
</dbReference>
<dbReference type="Gene3D" id="3.30.450.20">
    <property type="entry name" value="PAS domain"/>
    <property type="match status" value="1"/>
</dbReference>
<keyword evidence="6" id="KW-1185">Reference proteome</keyword>
<dbReference type="NCBIfam" id="TIGR00229">
    <property type="entry name" value="sensory_box"/>
    <property type="match status" value="1"/>
</dbReference>
<dbReference type="InterPro" id="IPR052155">
    <property type="entry name" value="Biofilm_reg_signaling"/>
</dbReference>
<dbReference type="InterPro" id="IPR029016">
    <property type="entry name" value="GAF-like_dom_sf"/>
</dbReference>
<accession>A0A1M7EXI9</accession>
<dbReference type="PROSITE" id="PS50887">
    <property type="entry name" value="GGDEF"/>
    <property type="match status" value="1"/>
</dbReference>
<dbReference type="PANTHER" id="PTHR44757">
    <property type="entry name" value="DIGUANYLATE CYCLASE DGCP"/>
    <property type="match status" value="1"/>
</dbReference>
<dbReference type="GO" id="GO:0071732">
    <property type="term" value="P:cellular response to nitric oxide"/>
    <property type="evidence" value="ECO:0007669"/>
    <property type="project" value="UniProtKB-ARBA"/>
</dbReference>
<dbReference type="CDD" id="cd01949">
    <property type="entry name" value="GGDEF"/>
    <property type="match status" value="1"/>
</dbReference>
<dbReference type="SUPFAM" id="SSF55781">
    <property type="entry name" value="GAF domain-like"/>
    <property type="match status" value="1"/>
</dbReference>
<proteinExistence type="predicted"/>
<sequence>MLAEKTKWLRLVVDQVSDYLFVKDRECRFVFANHAVAEDLGIENASDLLGRTDAEIHSQQLARKYETDELEVMRTGVPKIDFEEFVICQDGRRKWVSSSKFPLRGEDGVIYGLFGISRDITARKRTELLMSGQARILEMIATGRPLPQVLDALLTMIEEQLDGVLGSILLLDEASGRLLHGAAPSLPKAYCDQIHGVEIGPAVGSCGTAAFTGKPVIVDDITTDPLWEPYKALAAPFGLTSCWSTPVISHDRKVLGTFAMYRRSGRIKDVAESQLIADTVRLAAIAIERTRAEERIRFLAGNDMLTGLPNRRELGRKLEALLSEAKLSTSKLAVVFCDVDRFKSVNDNFGHAIGDMVLQIVSERIREVLPDDQLMIRFGGDEFVLVITGDLAELEPLQSLLARIRCVVAEPMQFAGQTFRVTCSMGTAVFPRDGETAELLLQHADTAMYQSKKSGRDTFQFYDRMMSEGSLMDLTLLEEMRVGLEHNQFFLEYQPQFELTSGKLTGLEALVRWNHPRLGRVPPGRFIALAEESGLIGSLGNWVLEEVCRQGRQWRDNGHAPVLLAINVSQRQFSDANLVERVRKTLSANGIEPGYLELEITESLLAENPEMAVARLSDMRAMGVKLAIDDFGTGYSSLSALRRLPLTRLKIDRTFIQNVASDSGDQGIVRAIVSLGRELGLTVIAEGVETAAQKEFLLHSGCECGQGYLLGMPMGAEEIERLLSGGLRSQIHEIAS</sequence>
<evidence type="ECO:0000313" key="6">
    <source>
        <dbReference type="Proteomes" id="UP000186002"/>
    </source>
</evidence>
<dbReference type="Gene3D" id="3.30.450.40">
    <property type="match status" value="1"/>
</dbReference>
<reference evidence="5 6" key="1">
    <citation type="submission" date="2016-11" db="EMBL/GenBank/DDBJ databases">
        <authorList>
            <person name="Jaros S."/>
            <person name="Januszkiewicz K."/>
            <person name="Wedrychowicz H."/>
        </authorList>
    </citation>
    <scope>NUCLEOTIDE SEQUENCE [LARGE SCALE GENOMIC DNA]</scope>
    <source>
        <strain evidence="5 6">DSM 22153</strain>
    </source>
</reference>
<dbReference type="STRING" id="735517.SAMN05444272_1425"/>
<dbReference type="Proteomes" id="UP000186002">
    <property type="component" value="Unassembled WGS sequence"/>
</dbReference>
<dbReference type="Pfam" id="PF08448">
    <property type="entry name" value="PAS_4"/>
    <property type="match status" value="1"/>
</dbReference>
<dbReference type="InterPro" id="IPR000160">
    <property type="entry name" value="GGDEF_dom"/>
</dbReference>
<dbReference type="FunFam" id="3.30.70.270:FF:000001">
    <property type="entry name" value="Diguanylate cyclase domain protein"/>
    <property type="match status" value="1"/>
</dbReference>
<evidence type="ECO:0000313" key="5">
    <source>
        <dbReference type="EMBL" id="SHL96544.1"/>
    </source>
</evidence>
<dbReference type="InterPro" id="IPR035965">
    <property type="entry name" value="PAS-like_dom_sf"/>
</dbReference>
<dbReference type="InterPro" id="IPR029787">
    <property type="entry name" value="Nucleotide_cyclase"/>
</dbReference>
<protein>
    <submittedName>
        <fullName evidence="5">PAS domain S-box-containing protein/diguanylate cyclase (GGDEF) domain-containing protein</fullName>
    </submittedName>
</protein>
<dbReference type="SMART" id="SM00052">
    <property type="entry name" value="EAL"/>
    <property type="match status" value="1"/>
</dbReference>
<dbReference type="InterPro" id="IPR035919">
    <property type="entry name" value="EAL_sf"/>
</dbReference>
<dbReference type="Gene3D" id="3.20.20.450">
    <property type="entry name" value="EAL domain"/>
    <property type="match status" value="1"/>
</dbReference>
<feature type="domain" description="PAC" evidence="2">
    <location>
        <begin position="80"/>
        <end position="132"/>
    </location>
</feature>
<dbReference type="PROSITE" id="PS50883">
    <property type="entry name" value="EAL"/>
    <property type="match status" value="1"/>
</dbReference>
<dbReference type="SMART" id="SM00267">
    <property type="entry name" value="GGDEF"/>
    <property type="match status" value="1"/>
</dbReference>
<dbReference type="InterPro" id="IPR013656">
    <property type="entry name" value="PAS_4"/>
</dbReference>
<dbReference type="InterPro" id="IPR000700">
    <property type="entry name" value="PAS-assoc_C"/>
</dbReference>
<comment type="catalytic activity">
    <reaction evidence="1">
        <text>3',3'-c-di-GMP + H2O = 5'-phosphoguanylyl(3'-&gt;5')guanosine + H(+)</text>
        <dbReference type="Rhea" id="RHEA:24902"/>
        <dbReference type="ChEBI" id="CHEBI:15377"/>
        <dbReference type="ChEBI" id="CHEBI:15378"/>
        <dbReference type="ChEBI" id="CHEBI:58754"/>
        <dbReference type="ChEBI" id="CHEBI:58805"/>
        <dbReference type="EC" id="3.1.4.52"/>
    </reaction>
    <physiologicalReaction direction="left-to-right" evidence="1">
        <dbReference type="Rhea" id="RHEA:24903"/>
    </physiologicalReaction>
</comment>
<organism evidence="5 6">
    <name type="scientific">Roseibium suaedae</name>
    <dbReference type="NCBI Taxonomy" id="735517"/>
    <lineage>
        <taxon>Bacteria</taxon>
        <taxon>Pseudomonadati</taxon>
        <taxon>Pseudomonadota</taxon>
        <taxon>Alphaproteobacteria</taxon>
        <taxon>Hyphomicrobiales</taxon>
        <taxon>Stappiaceae</taxon>
        <taxon>Roseibium</taxon>
    </lineage>
</organism>
<evidence type="ECO:0000259" key="2">
    <source>
        <dbReference type="PROSITE" id="PS50113"/>
    </source>
</evidence>
<dbReference type="CDD" id="cd00130">
    <property type="entry name" value="PAS"/>
    <property type="match status" value="1"/>
</dbReference>
<dbReference type="EMBL" id="FRBW01000002">
    <property type="protein sequence ID" value="SHL96544.1"/>
    <property type="molecule type" value="Genomic_DNA"/>
</dbReference>
<feature type="domain" description="EAL" evidence="3">
    <location>
        <begin position="473"/>
        <end position="727"/>
    </location>
</feature>
<dbReference type="NCBIfam" id="TIGR00254">
    <property type="entry name" value="GGDEF"/>
    <property type="match status" value="1"/>
</dbReference>
<dbReference type="InterPro" id="IPR000014">
    <property type="entry name" value="PAS"/>
</dbReference>
<feature type="domain" description="GGDEF" evidence="4">
    <location>
        <begin position="330"/>
        <end position="464"/>
    </location>
</feature>
<dbReference type="InterPro" id="IPR012226">
    <property type="entry name" value="Diguanyl_cyclase/Pdiesterase"/>
</dbReference>
<dbReference type="CDD" id="cd01948">
    <property type="entry name" value="EAL"/>
    <property type="match status" value="1"/>
</dbReference>
<dbReference type="Pfam" id="PF00563">
    <property type="entry name" value="EAL"/>
    <property type="match status" value="1"/>
</dbReference>
<dbReference type="PROSITE" id="PS50113">
    <property type="entry name" value="PAC"/>
    <property type="match status" value="1"/>
</dbReference>
<dbReference type="InterPro" id="IPR001633">
    <property type="entry name" value="EAL_dom"/>
</dbReference>
<evidence type="ECO:0000259" key="3">
    <source>
        <dbReference type="PROSITE" id="PS50883"/>
    </source>
</evidence>
<dbReference type="AlphaFoldDB" id="A0A1M7EXI9"/>
<dbReference type="Pfam" id="PF13185">
    <property type="entry name" value="GAF_2"/>
    <property type="match status" value="1"/>
</dbReference>
<dbReference type="InterPro" id="IPR043128">
    <property type="entry name" value="Rev_trsase/Diguanyl_cyclase"/>
</dbReference>
<gene>
    <name evidence="5" type="ORF">SAMN05444272_1425</name>
</gene>
<evidence type="ECO:0000259" key="4">
    <source>
        <dbReference type="PROSITE" id="PS50887"/>
    </source>
</evidence>
<dbReference type="SUPFAM" id="SSF55073">
    <property type="entry name" value="Nucleotide cyclase"/>
    <property type="match status" value="1"/>
</dbReference>
<dbReference type="SUPFAM" id="SSF141868">
    <property type="entry name" value="EAL domain-like"/>
    <property type="match status" value="1"/>
</dbReference>
<name>A0A1M7EXI9_9HYPH</name>
<dbReference type="SMART" id="SM00065">
    <property type="entry name" value="GAF"/>
    <property type="match status" value="1"/>
</dbReference>
<dbReference type="SUPFAM" id="SSF55785">
    <property type="entry name" value="PYP-like sensor domain (PAS domain)"/>
    <property type="match status" value="1"/>
</dbReference>
<dbReference type="PIRSF" id="PIRSF005925">
    <property type="entry name" value="Dos"/>
    <property type="match status" value="1"/>
</dbReference>
<dbReference type="GO" id="GO:0071111">
    <property type="term" value="F:cyclic-guanylate-specific phosphodiesterase activity"/>
    <property type="evidence" value="ECO:0007669"/>
    <property type="project" value="UniProtKB-EC"/>
</dbReference>
<dbReference type="InterPro" id="IPR003018">
    <property type="entry name" value="GAF"/>
</dbReference>
<evidence type="ECO:0000256" key="1">
    <source>
        <dbReference type="ARBA" id="ARBA00051114"/>
    </source>
</evidence>
<dbReference type="PANTHER" id="PTHR44757:SF2">
    <property type="entry name" value="BIOFILM ARCHITECTURE MAINTENANCE PROTEIN MBAA"/>
    <property type="match status" value="1"/>
</dbReference>
<dbReference type="Gene3D" id="3.30.70.270">
    <property type="match status" value="1"/>
</dbReference>